<protein>
    <submittedName>
        <fullName evidence="4">Isochorismatase-like protein</fullName>
    </submittedName>
</protein>
<organism evidence="4 5">
    <name type="scientific">Shouchella lehensis G1</name>
    <dbReference type="NCBI Taxonomy" id="1246626"/>
    <lineage>
        <taxon>Bacteria</taxon>
        <taxon>Bacillati</taxon>
        <taxon>Bacillota</taxon>
        <taxon>Bacilli</taxon>
        <taxon>Bacillales</taxon>
        <taxon>Bacillaceae</taxon>
        <taxon>Shouchella</taxon>
    </lineage>
</organism>
<dbReference type="eggNOG" id="COG1335">
    <property type="taxonomic scope" value="Bacteria"/>
</dbReference>
<reference evidence="4 5" key="1">
    <citation type="journal article" date="2014" name="Gene">
        <title>A comparative genomic analysis of the alkalitolerant soil bacterium Bacillus lehensis G1.</title>
        <authorList>
            <person name="Noor Y.M."/>
            <person name="Samsulrizal N.H."/>
            <person name="Jema'on N.A."/>
            <person name="Low K.O."/>
            <person name="Ramli A.N."/>
            <person name="Alias N.I."/>
            <person name="Damis S.I."/>
            <person name="Fuzi S.F."/>
            <person name="Isa M.N."/>
            <person name="Murad A.M."/>
            <person name="Raih M.F."/>
            <person name="Bakar F.D."/>
            <person name="Najimudin N."/>
            <person name="Mahadi N.M."/>
            <person name="Illias R.M."/>
        </authorList>
    </citation>
    <scope>NUCLEOTIDE SEQUENCE [LARGE SCALE GENOMIC DNA]</scope>
    <source>
        <strain evidence="4 5">G1</strain>
    </source>
</reference>
<dbReference type="Gene3D" id="3.40.50.850">
    <property type="entry name" value="Isochorismatase-like"/>
    <property type="match status" value="1"/>
</dbReference>
<dbReference type="Proteomes" id="UP000027142">
    <property type="component" value="Chromosome"/>
</dbReference>
<dbReference type="OrthoDB" id="9785724at2"/>
<dbReference type="KEGG" id="ble:BleG1_0162"/>
<dbReference type="PANTHER" id="PTHR43540">
    <property type="entry name" value="PEROXYUREIDOACRYLATE/UREIDOACRYLATE AMIDOHYDROLASE-RELATED"/>
    <property type="match status" value="1"/>
</dbReference>
<gene>
    <name evidence="4" type="ORF">BleG1_0162</name>
</gene>
<evidence type="ECO:0000313" key="4">
    <source>
        <dbReference type="EMBL" id="AIC92770.1"/>
    </source>
</evidence>
<keyword evidence="2" id="KW-0378">Hydrolase</keyword>
<evidence type="ECO:0000313" key="5">
    <source>
        <dbReference type="Proteomes" id="UP000027142"/>
    </source>
</evidence>
<dbReference type="InterPro" id="IPR050272">
    <property type="entry name" value="Isochorismatase-like_hydrls"/>
</dbReference>
<dbReference type="GO" id="GO:0016787">
    <property type="term" value="F:hydrolase activity"/>
    <property type="evidence" value="ECO:0007669"/>
    <property type="project" value="UniProtKB-KW"/>
</dbReference>
<dbReference type="SUPFAM" id="SSF52499">
    <property type="entry name" value="Isochorismatase-like hydrolases"/>
    <property type="match status" value="1"/>
</dbReference>
<accession>A0A060LRX1</accession>
<dbReference type="EMBL" id="CP003923">
    <property type="protein sequence ID" value="AIC92770.1"/>
    <property type="molecule type" value="Genomic_DNA"/>
</dbReference>
<dbReference type="PATRIC" id="fig|1246626.3.peg.145"/>
<dbReference type="AlphaFoldDB" id="A0A060LRX1"/>
<evidence type="ECO:0000256" key="1">
    <source>
        <dbReference type="ARBA" id="ARBA00006336"/>
    </source>
</evidence>
<sequence length="185" mass="20839">MKQGLLIIDTQKDLVDGSEVEEGVVDKQRLLGNINHLIKKARELGVPVLFIRDKDVANGEGDGFEVHPSLWREQSDIVFDKEATNAFYQTGLLQHIKENDMQHLVIAGCKTEHCIDTAVRTATVNGLDVTLVGDAHSTSNTKYLAAQQIVDHHNHALHGHYNVDHFSIVRETQEEVFTPTHHMYR</sequence>
<name>A0A060LRX1_9BACI</name>
<dbReference type="InterPro" id="IPR000868">
    <property type="entry name" value="Isochorismatase-like_dom"/>
</dbReference>
<dbReference type="Pfam" id="PF00857">
    <property type="entry name" value="Isochorismatase"/>
    <property type="match status" value="1"/>
</dbReference>
<comment type="similarity">
    <text evidence="1">Belongs to the isochorismatase family.</text>
</comment>
<keyword evidence="5" id="KW-1185">Reference proteome</keyword>
<evidence type="ECO:0000259" key="3">
    <source>
        <dbReference type="Pfam" id="PF00857"/>
    </source>
</evidence>
<dbReference type="RefSeq" id="WP_038476018.1">
    <property type="nucleotide sequence ID" value="NZ_CP003923.1"/>
</dbReference>
<proteinExistence type="inferred from homology"/>
<dbReference type="HOGENOM" id="CLU_068979_5_5_9"/>
<evidence type="ECO:0000256" key="2">
    <source>
        <dbReference type="ARBA" id="ARBA00022801"/>
    </source>
</evidence>
<feature type="domain" description="Isochorismatase-like" evidence="3">
    <location>
        <begin position="5"/>
        <end position="143"/>
    </location>
</feature>
<dbReference type="STRING" id="1246626.BleG1_0162"/>
<dbReference type="PANTHER" id="PTHR43540:SF14">
    <property type="entry name" value="ISOCHORISMATASE"/>
    <property type="match status" value="1"/>
</dbReference>
<dbReference type="InterPro" id="IPR036380">
    <property type="entry name" value="Isochorismatase-like_sf"/>
</dbReference>